<dbReference type="Pfam" id="PF03176">
    <property type="entry name" value="MMPL"/>
    <property type="match status" value="1"/>
</dbReference>
<gene>
    <name evidence="8" type="ORF">H9824_10085</name>
</gene>
<evidence type="ECO:0000256" key="6">
    <source>
        <dbReference type="SAM" id="Phobius"/>
    </source>
</evidence>
<proteinExistence type="predicted"/>
<feature type="transmembrane region" description="Helical" evidence="6">
    <location>
        <begin position="319"/>
        <end position="340"/>
    </location>
</feature>
<keyword evidence="4 6" id="KW-1133">Transmembrane helix</keyword>
<protein>
    <submittedName>
        <fullName evidence="8">1-acyl-sn-glycerol-3-phosphate acyltransferase</fullName>
    </submittedName>
</protein>
<evidence type="ECO:0000313" key="8">
    <source>
        <dbReference type="EMBL" id="HIY89035.1"/>
    </source>
</evidence>
<comment type="caution">
    <text evidence="8">The sequence shown here is derived from an EMBL/GenBank/DDBJ whole genome shotgun (WGS) entry which is preliminary data.</text>
</comment>
<dbReference type="SMART" id="SM00563">
    <property type="entry name" value="PlsC"/>
    <property type="match status" value="1"/>
</dbReference>
<evidence type="ECO:0000256" key="4">
    <source>
        <dbReference type="ARBA" id="ARBA00022989"/>
    </source>
</evidence>
<dbReference type="PANTHER" id="PTHR33406">
    <property type="entry name" value="MEMBRANE PROTEIN MJ1562-RELATED"/>
    <property type="match status" value="1"/>
</dbReference>
<dbReference type="Pfam" id="PF01553">
    <property type="entry name" value="Acyltransferase"/>
    <property type="match status" value="1"/>
</dbReference>
<evidence type="ECO:0000259" key="7">
    <source>
        <dbReference type="SMART" id="SM00563"/>
    </source>
</evidence>
<reference evidence="8" key="2">
    <citation type="submission" date="2021-04" db="EMBL/GenBank/DDBJ databases">
        <authorList>
            <person name="Gilroy R."/>
        </authorList>
    </citation>
    <scope>NUCLEOTIDE SEQUENCE</scope>
    <source>
        <strain evidence="8">Gambia2-208</strain>
    </source>
</reference>
<dbReference type="InterPro" id="IPR050545">
    <property type="entry name" value="Mycobact_MmpL"/>
</dbReference>
<organism evidence="8 9">
    <name type="scientific">Candidatus Bacteroides pullicola</name>
    <dbReference type="NCBI Taxonomy" id="2838475"/>
    <lineage>
        <taxon>Bacteria</taxon>
        <taxon>Pseudomonadati</taxon>
        <taxon>Bacteroidota</taxon>
        <taxon>Bacteroidia</taxon>
        <taxon>Bacteroidales</taxon>
        <taxon>Bacteroidaceae</taxon>
        <taxon>Bacteroides</taxon>
    </lineage>
</organism>
<feature type="transmembrane region" description="Helical" evidence="6">
    <location>
        <begin position="293"/>
        <end position="313"/>
    </location>
</feature>
<dbReference type="InterPro" id="IPR004869">
    <property type="entry name" value="MMPL_dom"/>
</dbReference>
<evidence type="ECO:0000256" key="5">
    <source>
        <dbReference type="ARBA" id="ARBA00023136"/>
    </source>
</evidence>
<dbReference type="PANTHER" id="PTHR33406:SF13">
    <property type="entry name" value="MEMBRANE PROTEIN YDFJ"/>
    <property type="match status" value="1"/>
</dbReference>
<feature type="transmembrane region" description="Helical" evidence="6">
    <location>
        <begin position="661"/>
        <end position="680"/>
    </location>
</feature>
<dbReference type="GO" id="GO:0005886">
    <property type="term" value="C:plasma membrane"/>
    <property type="evidence" value="ECO:0007669"/>
    <property type="project" value="UniProtKB-SubCell"/>
</dbReference>
<feature type="transmembrane region" description="Helical" evidence="6">
    <location>
        <begin position="360"/>
        <end position="379"/>
    </location>
</feature>
<feature type="transmembrane region" description="Helical" evidence="6">
    <location>
        <begin position="823"/>
        <end position="844"/>
    </location>
</feature>
<evidence type="ECO:0000256" key="3">
    <source>
        <dbReference type="ARBA" id="ARBA00022692"/>
    </source>
</evidence>
<comment type="subcellular location">
    <subcellularLocation>
        <location evidence="1">Cell membrane</location>
        <topology evidence="1">Multi-pass membrane protein</topology>
    </subcellularLocation>
</comment>
<dbReference type="GO" id="GO:0016746">
    <property type="term" value="F:acyltransferase activity"/>
    <property type="evidence" value="ECO:0007669"/>
    <property type="project" value="UniProtKB-KW"/>
</dbReference>
<reference evidence="8" key="1">
    <citation type="journal article" date="2021" name="PeerJ">
        <title>Extensive microbial diversity within the chicken gut microbiome revealed by metagenomics and culture.</title>
        <authorList>
            <person name="Gilroy R."/>
            <person name="Ravi A."/>
            <person name="Getino M."/>
            <person name="Pursley I."/>
            <person name="Horton D.L."/>
            <person name="Alikhan N.F."/>
            <person name="Baker D."/>
            <person name="Gharbi K."/>
            <person name="Hall N."/>
            <person name="Watson M."/>
            <person name="Adriaenssens E.M."/>
            <person name="Foster-Nyarko E."/>
            <person name="Jarju S."/>
            <person name="Secka A."/>
            <person name="Antonio M."/>
            <person name="Oren A."/>
            <person name="Chaudhuri R.R."/>
            <person name="La Ragione R."/>
            <person name="Hildebrand F."/>
            <person name="Pallen M.J."/>
        </authorList>
    </citation>
    <scope>NUCLEOTIDE SEQUENCE</scope>
    <source>
        <strain evidence="8">Gambia2-208</strain>
    </source>
</reference>
<dbReference type="EMBL" id="DXCV01000065">
    <property type="protein sequence ID" value="HIY89035.1"/>
    <property type="molecule type" value="Genomic_DNA"/>
</dbReference>
<keyword evidence="5 6" id="KW-0472">Membrane</keyword>
<feature type="transmembrane region" description="Helical" evidence="6">
    <location>
        <begin position="754"/>
        <end position="771"/>
    </location>
</feature>
<evidence type="ECO:0000313" key="9">
    <source>
        <dbReference type="Proteomes" id="UP000886851"/>
    </source>
</evidence>
<evidence type="ECO:0000256" key="2">
    <source>
        <dbReference type="ARBA" id="ARBA00022475"/>
    </source>
</evidence>
<feature type="transmembrane region" description="Helical" evidence="6">
    <location>
        <begin position="783"/>
        <end position="803"/>
    </location>
</feature>
<dbReference type="InterPro" id="IPR002123">
    <property type="entry name" value="Plipid/glycerol_acylTrfase"/>
</dbReference>
<dbReference type="AlphaFoldDB" id="A0A9D2CM22"/>
<feature type="domain" description="Phospholipid/glycerol acyltransferase" evidence="7">
    <location>
        <begin position="896"/>
        <end position="1005"/>
    </location>
</feature>
<feature type="transmembrane region" description="Helical" evidence="6">
    <location>
        <begin position="385"/>
        <end position="408"/>
    </location>
</feature>
<sequence>MTQLFLKIYDALSRHRPWVAGAVCALALVCGVLALRMDYDEDIAAFMPLDDETRKYSEVFGNLGGQNQIAVIFKGKPEDPVPVEHAMDVFGEAVARRDTAGWIRNLQIRVDESAMLDVMRQLWQDYPMLLTEGDYQRLDSLLVDDTYLAAQMERNKQLLMLPTGSLLAQGLPEDPLQLSPALLARLRGLNVDATYQVVDGYLFRDSVGIALLESPFGISESRDNARLQELLDSCLYDVQAVCPEVRVSAIGAPLIAVTNATQIKRDSLLAVGLAVVLILSVLLYVFRRMGDLMWIGVSVLAGWLFALGVMALLRDGLSLIVIGIGSVIIGITVNYPLHFLEHLKHETNLREALREMVPPLLTGNITTVSAFLCLVLLDAQAMRDLGWFGSLTLVGTILFVLVALPVFLQSRRAVRYPGKSLPFGRWSLPRSRRVNRLVLLGVMILTGVFGYFSRGTSFDSNMQHINYMTPQQRADLKFLASSLQARGDSLQLLYAVAEGATPEEALRRNEVLTARLEAVDVVDRVTGVAGWLLSDSLRAERWSRWSDFWKRHADAAEALDQAAVEAGFSPEAFRPFVHKIQETTLSAPETPEETPLYKQVGKRFIMRTADGGCRVVNFVEAEQRSGESMKEQIVRSLPAGCFIFGQEDVSNHLAKTLSDSFNYIGFVCGFVVFVFLWLSLGSIEMSLMAFLPLAVGWVWILGIMEMLGMQFNIVNIILATFIFGQGDDYTIFITEGLMYEYTTGRRRLEAYKSSVALSAVIMFIGIGTLIVSRHPALQSLAEVAIIGMVVVVVMACYLPPLVFRWLTEKHGRRREYPVTLSRLAYSAFSMTFFLGGMFFLLIPYTLLIYRPLQRWWHGEGFYHRLLQRIAHFVICRVPGVRFRERGGEGETFDRPAVIVCNHQSHLDLMALMQLSPKIIVLTNDWVWHNPYYGVVIHTAEFRPVSNGYDQNFPHLQDLVRRGYSIVVFPEGTRTSNGDIGRFHKGAFTLAKALDVDILPVYLHGLYDVLPKHDFMLRRGSVTMDILPRVPVEEVRATTDRELTQRMHRRYLEHYAGMRAELETEEWRRPYEAYKRKYKFSWQVDG</sequence>
<dbReference type="Gene3D" id="1.20.1640.10">
    <property type="entry name" value="Multidrug efflux transporter AcrB transmembrane domain"/>
    <property type="match status" value="2"/>
</dbReference>
<keyword evidence="8" id="KW-0012">Acyltransferase</keyword>
<keyword evidence="2" id="KW-1003">Cell membrane</keyword>
<feature type="transmembrane region" description="Helical" evidence="6">
    <location>
        <begin position="434"/>
        <end position="452"/>
    </location>
</feature>
<feature type="transmembrane region" description="Helical" evidence="6">
    <location>
        <begin position="268"/>
        <end position="286"/>
    </location>
</feature>
<feature type="transmembrane region" description="Helical" evidence="6">
    <location>
        <begin position="687"/>
        <end position="707"/>
    </location>
</feature>
<name>A0A9D2CM22_9BACE</name>
<dbReference type="CDD" id="cd07989">
    <property type="entry name" value="LPLAT_AGPAT-like"/>
    <property type="match status" value="1"/>
</dbReference>
<keyword evidence="3 6" id="KW-0812">Transmembrane</keyword>
<dbReference type="Proteomes" id="UP000886851">
    <property type="component" value="Unassembled WGS sequence"/>
</dbReference>
<dbReference type="SUPFAM" id="SSF69593">
    <property type="entry name" value="Glycerol-3-phosphate (1)-acyltransferase"/>
    <property type="match status" value="1"/>
</dbReference>
<evidence type="ECO:0000256" key="1">
    <source>
        <dbReference type="ARBA" id="ARBA00004651"/>
    </source>
</evidence>
<keyword evidence="8" id="KW-0808">Transferase</keyword>
<accession>A0A9D2CM22</accession>
<dbReference type="SUPFAM" id="SSF82866">
    <property type="entry name" value="Multidrug efflux transporter AcrB transmembrane domain"/>
    <property type="match status" value="2"/>
</dbReference>